<gene>
    <name evidence="2" type="ORF">AF333_01335</name>
    <name evidence="3" type="ORF">SAMN04487909_1056</name>
</gene>
<dbReference type="RefSeq" id="WP_043068654.1">
    <property type="nucleotide sequence ID" value="NZ_BJOA01000066.1"/>
</dbReference>
<dbReference type="Proteomes" id="UP000037269">
    <property type="component" value="Unassembled WGS sequence"/>
</dbReference>
<dbReference type="PATRIC" id="fig|47500.8.peg.4238"/>
<evidence type="ECO:0000313" key="5">
    <source>
        <dbReference type="Proteomes" id="UP000182836"/>
    </source>
</evidence>
<reference evidence="3 5" key="2">
    <citation type="submission" date="2016-10" db="EMBL/GenBank/DDBJ databases">
        <authorList>
            <person name="de Groot N.N."/>
        </authorList>
    </citation>
    <scope>NUCLEOTIDE SEQUENCE [LARGE SCALE GENOMIC DNA]</scope>
    <source>
        <strain evidence="3 5">DSM 2895</strain>
    </source>
</reference>
<dbReference type="OrthoDB" id="6636741at2"/>
<evidence type="ECO:0000313" key="4">
    <source>
        <dbReference type="Proteomes" id="UP000037269"/>
    </source>
</evidence>
<feature type="compositionally biased region" description="Low complexity" evidence="1">
    <location>
        <begin position="91"/>
        <end position="104"/>
    </location>
</feature>
<proteinExistence type="predicted"/>
<name>A0A0D1X8C5_ANEMI</name>
<evidence type="ECO:0000256" key="1">
    <source>
        <dbReference type="SAM" id="MobiDB-lite"/>
    </source>
</evidence>
<dbReference type="EMBL" id="FNED01000005">
    <property type="protein sequence ID" value="SDI52821.1"/>
    <property type="molecule type" value="Genomic_DNA"/>
</dbReference>
<dbReference type="Proteomes" id="UP000182836">
    <property type="component" value="Unassembled WGS sequence"/>
</dbReference>
<accession>A0A0D1X8C5</accession>
<organism evidence="2 4">
    <name type="scientific">Aneurinibacillus migulanus</name>
    <name type="common">Bacillus migulanus</name>
    <dbReference type="NCBI Taxonomy" id="47500"/>
    <lineage>
        <taxon>Bacteria</taxon>
        <taxon>Bacillati</taxon>
        <taxon>Bacillota</taxon>
        <taxon>Bacilli</taxon>
        <taxon>Bacillales</taxon>
        <taxon>Paenibacillaceae</taxon>
        <taxon>Aneurinibacillus group</taxon>
        <taxon>Aneurinibacillus</taxon>
    </lineage>
</organism>
<feature type="region of interest" description="Disordered" evidence="1">
    <location>
        <begin position="91"/>
        <end position="126"/>
    </location>
</feature>
<reference evidence="2 4" key="1">
    <citation type="submission" date="2015-07" db="EMBL/GenBank/DDBJ databases">
        <title>Fjat-14205 dsm 2895.</title>
        <authorList>
            <person name="Liu B."/>
            <person name="Wang J."/>
            <person name="Zhu Y."/>
            <person name="Liu G."/>
            <person name="Chen Q."/>
            <person name="Chen Z."/>
            <person name="Lan J."/>
            <person name="Che J."/>
            <person name="Ge C."/>
            <person name="Shi H."/>
            <person name="Pan Z."/>
            <person name="Liu X."/>
        </authorList>
    </citation>
    <scope>NUCLEOTIDE SEQUENCE [LARGE SCALE GENOMIC DNA]</scope>
    <source>
        <strain evidence="2 4">DSM 2895</strain>
    </source>
</reference>
<dbReference type="AlphaFoldDB" id="A0A0D1X8C5"/>
<sequence>MIILFFLHIPGISRHYTNTNASMHEAATAALPTMERYKDTFVYNQVKEALKNGMYKDYIYTFEYIDENGMSGPLGSAREFSLFKNKNSNQLNINSNGNKSNPSSQETSKPNISRKHDEIAHDGYYGRKEKRTQEYNKYNTTYTKIKNNYSGLLINYVLVSLKRKGKISEVILLLKIKCHKKAKAHLEH</sequence>
<dbReference type="EMBL" id="LGUG01000002">
    <property type="protein sequence ID" value="KON99389.1"/>
    <property type="molecule type" value="Genomic_DNA"/>
</dbReference>
<protein>
    <submittedName>
        <fullName evidence="2">Uncharacterized protein</fullName>
    </submittedName>
</protein>
<feature type="compositionally biased region" description="Basic and acidic residues" evidence="1">
    <location>
        <begin position="114"/>
        <end position="126"/>
    </location>
</feature>
<evidence type="ECO:0000313" key="2">
    <source>
        <dbReference type="EMBL" id="KON99389.1"/>
    </source>
</evidence>
<evidence type="ECO:0000313" key="3">
    <source>
        <dbReference type="EMBL" id="SDI52821.1"/>
    </source>
</evidence>
<keyword evidence="4" id="KW-1185">Reference proteome</keyword>